<name>A0A146KJ33_9EUKA</name>
<organism evidence="2">
    <name type="scientific">Trepomonas sp. PC1</name>
    <dbReference type="NCBI Taxonomy" id="1076344"/>
    <lineage>
        <taxon>Eukaryota</taxon>
        <taxon>Metamonada</taxon>
        <taxon>Diplomonadida</taxon>
        <taxon>Hexamitidae</taxon>
        <taxon>Hexamitinae</taxon>
        <taxon>Trepomonas</taxon>
    </lineage>
</organism>
<dbReference type="EMBL" id="GDID01000971">
    <property type="protein sequence ID" value="JAP95635.1"/>
    <property type="molecule type" value="Transcribed_RNA"/>
</dbReference>
<evidence type="ECO:0000256" key="1">
    <source>
        <dbReference type="SAM" id="MobiDB-lite"/>
    </source>
</evidence>
<reference evidence="2" key="1">
    <citation type="submission" date="2015-07" db="EMBL/GenBank/DDBJ databases">
        <title>Adaptation to a free-living lifestyle via gene acquisitions in the diplomonad Trepomonas sp. PC1.</title>
        <authorList>
            <person name="Xu F."/>
            <person name="Jerlstrom-Hultqvist J."/>
            <person name="Kolisko M."/>
            <person name="Simpson A.G.B."/>
            <person name="Roger A.J."/>
            <person name="Svard S.G."/>
            <person name="Andersson J.O."/>
        </authorList>
    </citation>
    <scope>NUCLEOTIDE SEQUENCE</scope>
    <source>
        <strain evidence="2">PC1</strain>
    </source>
</reference>
<sequence>LSSTDLEVSQSSHNSVKNSLTHSYLVDAIEKSFTPGCKYDIDKSFKCVKRASSAWQMGMKTKEIKFQADTVGPAAYNVKNSALKKFGASMSVVPFYKNDSTFHIAPGQYAPEKRMGVSKVGGFTFGIKHQLQKDQQIPGVGKYKIKYFSTTQQVPKSSLGQRPKKFQNIYQFTDNPGVGNYNVDQDKKNTKQGFSFPKQIRIVAPSTTVPAVGSYTLRPKSSDQKGYTMSGRFK</sequence>
<dbReference type="InterPro" id="IPR010736">
    <property type="entry name" value="SHIPPO-rpt"/>
</dbReference>
<dbReference type="Pfam" id="PF07004">
    <property type="entry name" value="SHIPPO-rpt"/>
    <property type="match status" value="2"/>
</dbReference>
<feature type="non-terminal residue" evidence="2">
    <location>
        <position position="234"/>
    </location>
</feature>
<protein>
    <submittedName>
        <fullName evidence="2">H-SHIPPO 1</fullName>
    </submittedName>
</protein>
<feature type="region of interest" description="Disordered" evidence="1">
    <location>
        <begin position="215"/>
        <end position="234"/>
    </location>
</feature>
<accession>A0A146KJ33</accession>
<dbReference type="AlphaFoldDB" id="A0A146KJ33"/>
<evidence type="ECO:0000313" key="2">
    <source>
        <dbReference type="EMBL" id="JAP95635.1"/>
    </source>
</evidence>
<feature type="non-terminal residue" evidence="2">
    <location>
        <position position="1"/>
    </location>
</feature>
<gene>
    <name evidence="2" type="ORF">TPC1_11305</name>
</gene>
<proteinExistence type="predicted"/>